<evidence type="ECO:0000256" key="5">
    <source>
        <dbReference type="ARBA" id="ARBA00022842"/>
    </source>
</evidence>
<proteinExistence type="predicted"/>
<comment type="cofactor">
    <cofactor evidence="1">
        <name>Mg(2+)</name>
        <dbReference type="ChEBI" id="CHEBI:18420"/>
    </cofactor>
</comment>
<dbReference type="Pfam" id="PF00719">
    <property type="entry name" value="Pyrophosphatase"/>
    <property type="match status" value="1"/>
</dbReference>
<dbReference type="Gene3D" id="3.90.80.10">
    <property type="entry name" value="Inorganic pyrophosphatase"/>
    <property type="match status" value="1"/>
</dbReference>
<name>A0ABV8SQV7_9GAMM</name>
<dbReference type="PANTHER" id="PTHR10286">
    <property type="entry name" value="INORGANIC PYROPHOSPHATASE"/>
    <property type="match status" value="1"/>
</dbReference>
<dbReference type="RefSeq" id="WP_380596762.1">
    <property type="nucleotide sequence ID" value="NZ_JBHSDU010000003.1"/>
</dbReference>
<dbReference type="SUPFAM" id="SSF50324">
    <property type="entry name" value="Inorganic pyrophosphatase"/>
    <property type="match status" value="1"/>
</dbReference>
<evidence type="ECO:0000256" key="3">
    <source>
        <dbReference type="ARBA" id="ARBA00022723"/>
    </source>
</evidence>
<gene>
    <name evidence="6" type="ORF">ACFPN2_11595</name>
</gene>
<dbReference type="InterPro" id="IPR008162">
    <property type="entry name" value="Pyrophosphatase"/>
</dbReference>
<comment type="caution">
    <text evidence="6">The sequence shown here is derived from an EMBL/GenBank/DDBJ whole genome shotgun (WGS) entry which is preliminary data.</text>
</comment>
<keyword evidence="5" id="KW-0460">Magnesium</keyword>
<accession>A0ABV8SQV7</accession>
<dbReference type="Proteomes" id="UP001595904">
    <property type="component" value="Unassembled WGS sequence"/>
</dbReference>
<organism evidence="6 7">
    <name type="scientific">Steroidobacter flavus</name>
    <dbReference type="NCBI Taxonomy" id="1842136"/>
    <lineage>
        <taxon>Bacteria</taxon>
        <taxon>Pseudomonadati</taxon>
        <taxon>Pseudomonadota</taxon>
        <taxon>Gammaproteobacteria</taxon>
        <taxon>Steroidobacterales</taxon>
        <taxon>Steroidobacteraceae</taxon>
        <taxon>Steroidobacter</taxon>
    </lineage>
</organism>
<sequence>MFPSAFRAHPWHGVEIGADAPSRVTAYIEIVPTDTVKYELDKATGLLKVDRPQRFSNICPSLYGFLPRTLCAERVAAYCEERTGKTGIKGDGDPMDICVLTEKSIGHGDVLVQAIPIGGLRMIDDNEADDKIIAVMRDDALYGHLTDISQCPKSVIERVRHYFLTYKHAPGSPDHAVEITHVYGREDAYEAIRRSQADYTSAFMGVR</sequence>
<evidence type="ECO:0000313" key="7">
    <source>
        <dbReference type="Proteomes" id="UP001595904"/>
    </source>
</evidence>
<dbReference type="NCBIfam" id="NF001886">
    <property type="entry name" value="PRK00642.1"/>
    <property type="match status" value="1"/>
</dbReference>
<dbReference type="EMBL" id="JBHSDU010000003">
    <property type="protein sequence ID" value="MFC4309725.1"/>
    <property type="molecule type" value="Genomic_DNA"/>
</dbReference>
<dbReference type="GO" id="GO:0004427">
    <property type="term" value="F:inorganic diphosphate phosphatase activity"/>
    <property type="evidence" value="ECO:0007669"/>
    <property type="project" value="UniProtKB-EC"/>
</dbReference>
<evidence type="ECO:0000256" key="1">
    <source>
        <dbReference type="ARBA" id="ARBA00001946"/>
    </source>
</evidence>
<dbReference type="InterPro" id="IPR036649">
    <property type="entry name" value="Pyrophosphatase_sf"/>
</dbReference>
<keyword evidence="7" id="KW-1185">Reference proteome</keyword>
<evidence type="ECO:0000313" key="6">
    <source>
        <dbReference type="EMBL" id="MFC4309725.1"/>
    </source>
</evidence>
<evidence type="ECO:0000256" key="4">
    <source>
        <dbReference type="ARBA" id="ARBA00022801"/>
    </source>
</evidence>
<dbReference type="PROSITE" id="PS00387">
    <property type="entry name" value="PPASE"/>
    <property type="match status" value="1"/>
</dbReference>
<dbReference type="EC" id="3.6.1.1" evidence="2"/>
<keyword evidence="3" id="KW-0479">Metal-binding</keyword>
<evidence type="ECO:0000256" key="2">
    <source>
        <dbReference type="ARBA" id="ARBA00012146"/>
    </source>
</evidence>
<reference evidence="7" key="1">
    <citation type="journal article" date="2019" name="Int. J. Syst. Evol. Microbiol.">
        <title>The Global Catalogue of Microorganisms (GCM) 10K type strain sequencing project: providing services to taxonomists for standard genome sequencing and annotation.</title>
        <authorList>
            <consortium name="The Broad Institute Genomics Platform"/>
            <consortium name="The Broad Institute Genome Sequencing Center for Infectious Disease"/>
            <person name="Wu L."/>
            <person name="Ma J."/>
        </authorList>
    </citation>
    <scope>NUCLEOTIDE SEQUENCE [LARGE SCALE GENOMIC DNA]</scope>
    <source>
        <strain evidence="7">CGMCC 1.10759</strain>
    </source>
</reference>
<keyword evidence="4 6" id="KW-0378">Hydrolase</keyword>
<protein>
    <recommendedName>
        <fullName evidence="2">inorganic diphosphatase</fullName>
        <ecNumber evidence="2">3.6.1.1</ecNumber>
    </recommendedName>
</protein>